<name>A0AAE0XZP8_9GAST</name>
<accession>A0AAE0XZP8</accession>
<evidence type="ECO:0000313" key="2">
    <source>
        <dbReference type="Proteomes" id="UP001283361"/>
    </source>
</evidence>
<organism evidence="1 2">
    <name type="scientific">Elysia crispata</name>
    <name type="common">lettuce slug</name>
    <dbReference type="NCBI Taxonomy" id="231223"/>
    <lineage>
        <taxon>Eukaryota</taxon>
        <taxon>Metazoa</taxon>
        <taxon>Spiralia</taxon>
        <taxon>Lophotrochozoa</taxon>
        <taxon>Mollusca</taxon>
        <taxon>Gastropoda</taxon>
        <taxon>Heterobranchia</taxon>
        <taxon>Euthyneura</taxon>
        <taxon>Panpulmonata</taxon>
        <taxon>Sacoglossa</taxon>
        <taxon>Placobranchoidea</taxon>
        <taxon>Plakobranchidae</taxon>
        <taxon>Elysia</taxon>
    </lineage>
</organism>
<proteinExistence type="predicted"/>
<evidence type="ECO:0000313" key="1">
    <source>
        <dbReference type="EMBL" id="KAK3727689.1"/>
    </source>
</evidence>
<keyword evidence="2" id="KW-1185">Reference proteome</keyword>
<protein>
    <submittedName>
        <fullName evidence="1">Uncharacterized protein</fullName>
    </submittedName>
</protein>
<gene>
    <name evidence="1" type="ORF">RRG08_032646</name>
</gene>
<dbReference type="AlphaFoldDB" id="A0AAE0XZP8"/>
<dbReference type="EMBL" id="JAWDGP010007236">
    <property type="protein sequence ID" value="KAK3727689.1"/>
    <property type="molecule type" value="Genomic_DNA"/>
</dbReference>
<comment type="caution">
    <text evidence="1">The sequence shown here is derived from an EMBL/GenBank/DDBJ whole genome shotgun (WGS) entry which is preliminary data.</text>
</comment>
<sequence length="90" mass="10340">MLSLSIKNLENVIGAERQEPENSERTNLRANLPLLSPLWITCYLLLVTPSRASSRAGEVWAVRRRHHQLTRTTYRTTYPAPVRATPNHTF</sequence>
<dbReference type="Proteomes" id="UP001283361">
    <property type="component" value="Unassembled WGS sequence"/>
</dbReference>
<reference evidence="1" key="1">
    <citation type="journal article" date="2023" name="G3 (Bethesda)">
        <title>A reference genome for the long-term kleptoplast-retaining sea slug Elysia crispata morphotype clarki.</title>
        <authorList>
            <person name="Eastman K.E."/>
            <person name="Pendleton A.L."/>
            <person name="Shaikh M.A."/>
            <person name="Suttiyut T."/>
            <person name="Ogas R."/>
            <person name="Tomko P."/>
            <person name="Gavelis G."/>
            <person name="Widhalm J.R."/>
            <person name="Wisecaver J.H."/>
        </authorList>
    </citation>
    <scope>NUCLEOTIDE SEQUENCE</scope>
    <source>
        <strain evidence="1">ECLA1</strain>
    </source>
</reference>